<keyword evidence="2" id="KW-1185">Reference proteome</keyword>
<sequence length="743" mass="81077">MWHPNSGQLNLLQRVDNASTSLMWTRSGPQGKAWQRGEVHVRSEDQHRFIFEAVLPSHIPGIIAIDHFELKDGYCESSDGSIALVTSSGGRLVSPQGFYNVSQHKCLRFWFFIAGRATEALNVTRVIDDQGEDSLWYGTKSHAPAEQWYSAAVDVTSVQGDATLVFEGTTSGDPGTAVAVDDISLGETACPAPGSCSFEEDMCNWQNIAGRKHASWYRHKGATVTVHSGLKKDHTLGTDEGYYLLLDSADLSETGIGIIESQTLTFGPVACVKLYYYLEQKTRTTLTVAFTDPLGTPIGSETTVTATAPTGWTLLSVESTNLPIAFTNNQRLLVRLLLLRPVPTVTQTAPTTKPSLECRHGEFDCRDGTTCIPGILLCDGVPDCPNRLDEKCGMRKICGPQEFLCITRSLSHCLPRTLLCDGKEDCAGGSDESLCDACPHSLCLNGGVCGLAPQARYPVCDCPTGYEGHRSEDCTFEDGPCNDWVSTDCNKGACFVVRKVAAMKNGPALDHTVSSEDGSCAYSAKGVTAHGTPYALISRNATAPLCFTAWYHQSGTEHEGAHFSVMKPGDYSPETFYESQREMAGRWQRVKYSERRAGAVVIQITHRVKDMPEKAMFAVDDLTVESGPCIPEPKNGPCDFDWGDDCGYNFGAGNNSWKLEDSRRDNFKPPDHSTSTVLGGVAYLGAQGDLTRASFTSPLLKGRKEVQCLRFHYYIPWSLSTPENTYSLGATIRGKISCFSLSH</sequence>
<evidence type="ECO:0000313" key="1">
    <source>
        <dbReference type="EMBL" id="KAH6936663.1"/>
    </source>
</evidence>
<dbReference type="EMBL" id="CM023483">
    <property type="protein sequence ID" value="KAH6936663.1"/>
    <property type="molecule type" value="Genomic_DNA"/>
</dbReference>
<comment type="caution">
    <text evidence="1">The sequence shown here is derived from an EMBL/GenBank/DDBJ whole genome shotgun (WGS) entry which is preliminary data.</text>
</comment>
<reference evidence="1" key="1">
    <citation type="submission" date="2020-05" db="EMBL/GenBank/DDBJ databases">
        <title>Large-scale comparative analyses of tick genomes elucidate their genetic diversity and vector capacities.</title>
        <authorList>
            <person name="Jia N."/>
            <person name="Wang J."/>
            <person name="Shi W."/>
            <person name="Du L."/>
            <person name="Sun Y."/>
            <person name="Zhan W."/>
            <person name="Jiang J."/>
            <person name="Wang Q."/>
            <person name="Zhang B."/>
            <person name="Ji P."/>
            <person name="Sakyi L.B."/>
            <person name="Cui X."/>
            <person name="Yuan T."/>
            <person name="Jiang B."/>
            <person name="Yang W."/>
            <person name="Lam T.T.-Y."/>
            <person name="Chang Q."/>
            <person name="Ding S."/>
            <person name="Wang X."/>
            <person name="Zhu J."/>
            <person name="Ruan X."/>
            <person name="Zhao L."/>
            <person name="Wei J."/>
            <person name="Que T."/>
            <person name="Du C."/>
            <person name="Cheng J."/>
            <person name="Dai P."/>
            <person name="Han X."/>
            <person name="Huang E."/>
            <person name="Gao Y."/>
            <person name="Liu J."/>
            <person name="Shao H."/>
            <person name="Ye R."/>
            <person name="Li L."/>
            <person name="Wei W."/>
            <person name="Wang X."/>
            <person name="Wang C."/>
            <person name="Yang T."/>
            <person name="Huo Q."/>
            <person name="Li W."/>
            <person name="Guo W."/>
            <person name="Chen H."/>
            <person name="Zhou L."/>
            <person name="Ni X."/>
            <person name="Tian J."/>
            <person name="Zhou Y."/>
            <person name="Sheng Y."/>
            <person name="Liu T."/>
            <person name="Pan Y."/>
            <person name="Xia L."/>
            <person name="Li J."/>
            <person name="Zhao F."/>
            <person name="Cao W."/>
        </authorList>
    </citation>
    <scope>NUCLEOTIDE SEQUENCE</scope>
    <source>
        <strain evidence="1">Hyas-2018</strain>
    </source>
</reference>
<organism evidence="1 2">
    <name type="scientific">Hyalomma asiaticum</name>
    <name type="common">Tick</name>
    <dbReference type="NCBI Taxonomy" id="266040"/>
    <lineage>
        <taxon>Eukaryota</taxon>
        <taxon>Metazoa</taxon>
        <taxon>Ecdysozoa</taxon>
        <taxon>Arthropoda</taxon>
        <taxon>Chelicerata</taxon>
        <taxon>Arachnida</taxon>
        <taxon>Acari</taxon>
        <taxon>Parasitiformes</taxon>
        <taxon>Ixodida</taxon>
        <taxon>Ixodoidea</taxon>
        <taxon>Ixodidae</taxon>
        <taxon>Hyalomminae</taxon>
        <taxon>Hyalomma</taxon>
    </lineage>
</organism>
<accession>A0ACB7SS81</accession>
<gene>
    <name evidence="1" type="ORF">HPB50_020567</name>
</gene>
<dbReference type="Proteomes" id="UP000821845">
    <property type="component" value="Chromosome 3"/>
</dbReference>
<evidence type="ECO:0000313" key="2">
    <source>
        <dbReference type="Proteomes" id="UP000821845"/>
    </source>
</evidence>
<protein>
    <submittedName>
        <fullName evidence="1">Uncharacterized protein</fullName>
    </submittedName>
</protein>
<name>A0ACB7SS81_HYAAI</name>
<proteinExistence type="predicted"/>